<dbReference type="RefSeq" id="YP_010800773.1">
    <property type="nucleotide sequence ID" value="NC_076905.1"/>
</dbReference>
<gene>
    <name evidence="1" type="primary">Maph55</name>
    <name evidence="1" type="ORF">H4Q86_055</name>
</gene>
<protein>
    <submittedName>
        <fullName evidence="1">Maph55</fullName>
    </submittedName>
</protein>
<dbReference type="GeneID" id="80539419"/>
<evidence type="ECO:0000313" key="2">
    <source>
        <dbReference type="Proteomes" id="UP000829694"/>
    </source>
</evidence>
<reference evidence="1" key="1">
    <citation type="journal article" date="2020" name="Viruses">
        <title>Genome Analysis of a Novel Clade b Betabaculovirus Isolated from the Legume Pest Matsumuraeses phaseoli (Lepidoptera: Tortricidae).</title>
        <authorList>
            <person name="Shu R."/>
            <person name="Meng Q."/>
            <person name="Miao L."/>
            <person name="Liang H."/>
            <person name="Chen J."/>
            <person name="Xu Y."/>
            <person name="Cheng L."/>
            <person name="Jin W."/>
            <person name="Qin Q."/>
            <person name="Zhang H."/>
        </authorList>
    </citation>
    <scope>NUCLEOTIDE SEQUENCE</scope>
    <source>
        <strain evidence="1">IOZ01</strain>
    </source>
</reference>
<proteinExistence type="predicted"/>
<keyword evidence="2" id="KW-1185">Reference proteome</keyword>
<evidence type="ECO:0000313" key="1">
    <source>
        <dbReference type="EMBL" id="QOD40018.1"/>
    </source>
</evidence>
<accession>A0AAE7MLG2</accession>
<dbReference type="KEGG" id="vg:80539419"/>
<organism evidence="1 2">
    <name type="scientific">Matsumuraeses phaseoli granulovirus</name>
    <dbReference type="NCBI Taxonomy" id="2760664"/>
    <lineage>
        <taxon>Viruses</taxon>
        <taxon>Viruses incertae sedis</taxon>
        <taxon>Naldaviricetes</taxon>
        <taxon>Lefavirales</taxon>
        <taxon>Baculoviridae</taxon>
        <taxon>Betabaculovirus</taxon>
        <taxon>Betabaculovirus maphaseoli</taxon>
    </lineage>
</organism>
<name>A0AAE7MLG2_9BBAC</name>
<dbReference type="EMBL" id="MT844067">
    <property type="protein sequence ID" value="QOD40018.1"/>
    <property type="molecule type" value="Genomic_DNA"/>
</dbReference>
<sequence length="211" mass="23861">MDPSQSILFDYANPIHVAETQELLDTNRSIIFDYIDQVHLAESQQQLTSTVPTPELYVQNNTQANNNELVIRPSENNFNPETFEHTQGWTAQILEETYAKLAEQPNATRLPIQATKFTSIKKKVKPNRVTKQNLKLPANFVKCRRSTSGGSRLIQIKVLDIGNAQEVSTDSDDEDMLFSAQYIVHEPVDNVMNSTLSVLNQISQSMFDGNF</sequence>
<dbReference type="Proteomes" id="UP000829694">
    <property type="component" value="Segment"/>
</dbReference>